<dbReference type="PANTHER" id="PTHR42756:SF1">
    <property type="entry name" value="TRANSCRIPTIONAL REPRESSOR OF EMRAB OPERON"/>
    <property type="match status" value="1"/>
</dbReference>
<keyword evidence="6" id="KW-1185">Reference proteome</keyword>
<dbReference type="InterPro" id="IPR000835">
    <property type="entry name" value="HTH_MarR-typ"/>
</dbReference>
<evidence type="ECO:0000256" key="3">
    <source>
        <dbReference type="ARBA" id="ARBA00023163"/>
    </source>
</evidence>
<feature type="domain" description="HTH marR-type" evidence="4">
    <location>
        <begin position="10"/>
        <end position="151"/>
    </location>
</feature>
<dbReference type="GO" id="GO:0003700">
    <property type="term" value="F:DNA-binding transcription factor activity"/>
    <property type="evidence" value="ECO:0007669"/>
    <property type="project" value="InterPro"/>
</dbReference>
<evidence type="ECO:0000259" key="4">
    <source>
        <dbReference type="PROSITE" id="PS50995"/>
    </source>
</evidence>
<dbReference type="EMBL" id="JAGIQL010000005">
    <property type="protein sequence ID" value="MBP0456392.1"/>
    <property type="molecule type" value="Genomic_DNA"/>
</dbReference>
<dbReference type="GO" id="GO:0003677">
    <property type="term" value="F:DNA binding"/>
    <property type="evidence" value="ECO:0007669"/>
    <property type="project" value="UniProtKB-KW"/>
</dbReference>
<protein>
    <submittedName>
        <fullName evidence="5">MarR family transcriptional regulator</fullName>
    </submittedName>
</protein>
<dbReference type="Pfam" id="PF12802">
    <property type="entry name" value="MarR_2"/>
    <property type="match status" value="1"/>
</dbReference>
<proteinExistence type="predicted"/>
<dbReference type="Gene3D" id="1.10.10.10">
    <property type="entry name" value="Winged helix-like DNA-binding domain superfamily/Winged helix DNA-binding domain"/>
    <property type="match status" value="1"/>
</dbReference>
<sequence length="155" mass="16774">MEGHRSRPPADTLREAAETLAASAEIVTEISAEAAAAVDPRLPPHRLRILLLIGRRRGLNLTGLARSLGVTMPRASRLCASMESDGLIERLPVRQDRREIRLVLTARGSTLLADYRALRADGIADAMRGMPREACAELLAGLRSFVSSLADPGDR</sequence>
<dbReference type="SUPFAM" id="SSF46785">
    <property type="entry name" value="Winged helix' DNA-binding domain"/>
    <property type="match status" value="1"/>
</dbReference>
<keyword evidence="3" id="KW-0804">Transcription</keyword>
<reference evidence="5" key="1">
    <citation type="submission" date="2021-03" db="EMBL/GenBank/DDBJ databases">
        <title>Whole genome sequence of Streptomyces bomunensis MMS17-BM035.</title>
        <authorList>
            <person name="Lee J.H."/>
        </authorList>
    </citation>
    <scope>NUCLEOTIDE SEQUENCE</scope>
    <source>
        <strain evidence="5">MMS17-BM035</strain>
    </source>
</reference>
<keyword evidence="1" id="KW-0805">Transcription regulation</keyword>
<evidence type="ECO:0000256" key="1">
    <source>
        <dbReference type="ARBA" id="ARBA00023015"/>
    </source>
</evidence>
<dbReference type="AlphaFoldDB" id="A0A940M8S4"/>
<dbReference type="PROSITE" id="PS50995">
    <property type="entry name" value="HTH_MARR_2"/>
    <property type="match status" value="1"/>
</dbReference>
<dbReference type="SMART" id="SM00347">
    <property type="entry name" value="HTH_MARR"/>
    <property type="match status" value="1"/>
</dbReference>
<dbReference type="PRINTS" id="PR00598">
    <property type="entry name" value="HTHMARR"/>
</dbReference>
<gene>
    <name evidence="5" type="ORF">JFN87_02590</name>
</gene>
<dbReference type="RefSeq" id="WP_209338178.1">
    <property type="nucleotide sequence ID" value="NZ_JAGIQL010000005.1"/>
</dbReference>
<comment type="caution">
    <text evidence="5">The sequence shown here is derived from an EMBL/GenBank/DDBJ whole genome shotgun (WGS) entry which is preliminary data.</text>
</comment>
<evidence type="ECO:0000313" key="6">
    <source>
        <dbReference type="Proteomes" id="UP000670475"/>
    </source>
</evidence>
<organism evidence="5 6">
    <name type="scientific">Streptomyces montanisoli</name>
    <dbReference type="NCBI Taxonomy" id="2798581"/>
    <lineage>
        <taxon>Bacteria</taxon>
        <taxon>Bacillati</taxon>
        <taxon>Actinomycetota</taxon>
        <taxon>Actinomycetes</taxon>
        <taxon>Kitasatosporales</taxon>
        <taxon>Streptomycetaceae</taxon>
        <taxon>Streptomyces</taxon>
    </lineage>
</organism>
<dbReference type="Proteomes" id="UP000670475">
    <property type="component" value="Unassembled WGS sequence"/>
</dbReference>
<accession>A0A940M8S4</accession>
<evidence type="ECO:0000256" key="2">
    <source>
        <dbReference type="ARBA" id="ARBA00023125"/>
    </source>
</evidence>
<dbReference type="PANTHER" id="PTHR42756">
    <property type="entry name" value="TRANSCRIPTIONAL REGULATOR, MARR"/>
    <property type="match status" value="1"/>
</dbReference>
<dbReference type="InterPro" id="IPR036388">
    <property type="entry name" value="WH-like_DNA-bd_sf"/>
</dbReference>
<evidence type="ECO:0000313" key="5">
    <source>
        <dbReference type="EMBL" id="MBP0456392.1"/>
    </source>
</evidence>
<name>A0A940M8S4_9ACTN</name>
<dbReference type="InterPro" id="IPR036390">
    <property type="entry name" value="WH_DNA-bd_sf"/>
</dbReference>
<keyword evidence="2" id="KW-0238">DNA-binding</keyword>